<feature type="non-terminal residue" evidence="2">
    <location>
        <position position="1"/>
    </location>
</feature>
<organism evidence="2 3">
    <name type="scientific">Araneus ventricosus</name>
    <name type="common">Orbweaver spider</name>
    <name type="synonym">Epeira ventricosa</name>
    <dbReference type="NCBI Taxonomy" id="182803"/>
    <lineage>
        <taxon>Eukaryota</taxon>
        <taxon>Metazoa</taxon>
        <taxon>Ecdysozoa</taxon>
        <taxon>Arthropoda</taxon>
        <taxon>Chelicerata</taxon>
        <taxon>Arachnida</taxon>
        <taxon>Araneae</taxon>
        <taxon>Araneomorphae</taxon>
        <taxon>Entelegynae</taxon>
        <taxon>Araneoidea</taxon>
        <taxon>Araneidae</taxon>
        <taxon>Araneus</taxon>
    </lineage>
</organism>
<dbReference type="AlphaFoldDB" id="A0A4Y2DM13"/>
<reference evidence="2 3" key="1">
    <citation type="journal article" date="2019" name="Sci. Rep.">
        <title>Orb-weaving spider Araneus ventricosus genome elucidates the spidroin gene catalogue.</title>
        <authorList>
            <person name="Kono N."/>
            <person name="Nakamura H."/>
            <person name="Ohtoshi R."/>
            <person name="Moran D.A.P."/>
            <person name="Shinohara A."/>
            <person name="Yoshida Y."/>
            <person name="Fujiwara M."/>
            <person name="Mori M."/>
            <person name="Tomita M."/>
            <person name="Arakawa K."/>
        </authorList>
    </citation>
    <scope>NUCLEOTIDE SEQUENCE [LARGE SCALE GENOMIC DNA]</scope>
</reference>
<keyword evidence="3" id="KW-1185">Reference proteome</keyword>
<comment type="caution">
    <text evidence="2">The sequence shown here is derived from an EMBL/GenBank/DDBJ whole genome shotgun (WGS) entry which is preliminary data.</text>
</comment>
<accession>A0A4Y2DM13</accession>
<feature type="region of interest" description="Disordered" evidence="1">
    <location>
        <begin position="1"/>
        <end position="24"/>
    </location>
</feature>
<dbReference type="OrthoDB" id="8055275at2759"/>
<dbReference type="Proteomes" id="UP000499080">
    <property type="component" value="Unassembled WGS sequence"/>
</dbReference>
<sequence length="223" mass="25339">VSYVSSSDESIKELFTPDESNDSDLPCHFPENTQNQDVLKRGTKNFITPNLMASLDRCQLSVRDSVYVIHAVVEVLSHNTEECIINKSSIYRIRQIKRKEFAESIKVAFQNVIPQILTVHWYGKQLPALNVRDAKEERLPIIVSFGEREQLIGVPKLQNATGKEQAHAVWIALTHWCLETNVQILCSDTTASNTSRLNGACILLEQKLNREMLFSQAVFTYMS</sequence>
<proteinExistence type="predicted"/>
<dbReference type="EMBL" id="BGPR01090055">
    <property type="protein sequence ID" value="GBM17811.1"/>
    <property type="molecule type" value="Genomic_DNA"/>
</dbReference>
<name>A0A4Y2DM13_ARAVE</name>
<evidence type="ECO:0000313" key="2">
    <source>
        <dbReference type="EMBL" id="GBM17811.1"/>
    </source>
</evidence>
<evidence type="ECO:0000256" key="1">
    <source>
        <dbReference type="SAM" id="MobiDB-lite"/>
    </source>
</evidence>
<evidence type="ECO:0000313" key="3">
    <source>
        <dbReference type="Proteomes" id="UP000499080"/>
    </source>
</evidence>
<protein>
    <submittedName>
        <fullName evidence="2">Uncharacterized protein</fullName>
    </submittedName>
</protein>
<gene>
    <name evidence="2" type="ORF">AVEN_76758_1</name>
</gene>